<evidence type="ECO:0000313" key="4">
    <source>
        <dbReference type="Proteomes" id="UP000269669"/>
    </source>
</evidence>
<proteinExistence type="predicted"/>
<protein>
    <submittedName>
        <fullName evidence="3">Uncharacterized protein</fullName>
    </submittedName>
</protein>
<keyword evidence="4" id="KW-1185">Reference proteome</keyword>
<feature type="region of interest" description="Disordered" evidence="1">
    <location>
        <begin position="85"/>
        <end position="112"/>
    </location>
</feature>
<comment type="caution">
    <text evidence="3">The sequence shown here is derived from an EMBL/GenBank/DDBJ whole genome shotgun (WGS) entry which is preliminary data.</text>
</comment>
<dbReference type="AlphaFoldDB" id="A0A428MPU7"/>
<evidence type="ECO:0000256" key="2">
    <source>
        <dbReference type="SAM" id="Phobius"/>
    </source>
</evidence>
<keyword evidence="2" id="KW-0812">Transmembrane</keyword>
<keyword evidence="2" id="KW-0472">Membrane</keyword>
<keyword evidence="2" id="KW-1133">Transmembrane helix</keyword>
<dbReference type="Proteomes" id="UP000269669">
    <property type="component" value="Unassembled WGS sequence"/>
</dbReference>
<dbReference type="EMBL" id="RSDW01000001">
    <property type="protein sequence ID" value="RSL18773.1"/>
    <property type="molecule type" value="Genomic_DNA"/>
</dbReference>
<sequence>MNSHKAAKVAKVFLIGLVAVTVFGFVVKGLWNALIPEIFGWHMITFWQAIGLIVLSKILFGGFHRHGGGDRRHWKNRMKERWESMTPDEREKFQQGMRCGRRPFATPAGPQA</sequence>
<organism evidence="3 4">
    <name type="scientific">Edaphobacter aggregans</name>
    <dbReference type="NCBI Taxonomy" id="570835"/>
    <lineage>
        <taxon>Bacteria</taxon>
        <taxon>Pseudomonadati</taxon>
        <taxon>Acidobacteriota</taxon>
        <taxon>Terriglobia</taxon>
        <taxon>Terriglobales</taxon>
        <taxon>Acidobacteriaceae</taxon>
        <taxon>Edaphobacter</taxon>
    </lineage>
</organism>
<dbReference type="RefSeq" id="WP_125487082.1">
    <property type="nucleotide sequence ID" value="NZ_RSDW01000001.1"/>
</dbReference>
<gene>
    <name evidence="3" type="ORF">EDE15_4375</name>
</gene>
<dbReference type="OrthoDB" id="123053at2"/>
<feature type="transmembrane region" description="Helical" evidence="2">
    <location>
        <begin position="12"/>
        <end position="31"/>
    </location>
</feature>
<evidence type="ECO:0000256" key="1">
    <source>
        <dbReference type="SAM" id="MobiDB-lite"/>
    </source>
</evidence>
<feature type="transmembrane region" description="Helical" evidence="2">
    <location>
        <begin position="43"/>
        <end position="63"/>
    </location>
</feature>
<evidence type="ECO:0000313" key="3">
    <source>
        <dbReference type="EMBL" id="RSL18773.1"/>
    </source>
</evidence>
<reference evidence="3 4" key="1">
    <citation type="submission" date="2018-12" db="EMBL/GenBank/DDBJ databases">
        <title>Sequencing of bacterial isolates from soil warming experiment in Harvard Forest, Massachusetts, USA.</title>
        <authorList>
            <person name="Deangelis K."/>
        </authorList>
    </citation>
    <scope>NUCLEOTIDE SEQUENCE [LARGE SCALE GENOMIC DNA]</scope>
    <source>
        <strain evidence="3 4">EB153</strain>
    </source>
</reference>
<accession>A0A428MPU7</accession>
<name>A0A428MPU7_9BACT</name>